<dbReference type="AlphaFoldDB" id="A0AAV9YZI4"/>
<feature type="region of interest" description="Disordered" evidence="1">
    <location>
        <begin position="114"/>
        <end position="149"/>
    </location>
</feature>
<reference evidence="2 3" key="1">
    <citation type="journal article" date="2024" name="J Genomics">
        <title>Draft genome sequencing and assembly of Favolaschia claudopus CIRM-BRFM 2984 isolated from oak limbs.</title>
        <authorList>
            <person name="Navarro D."/>
            <person name="Drula E."/>
            <person name="Chaduli D."/>
            <person name="Cazenave R."/>
            <person name="Ahrendt S."/>
            <person name="Wang J."/>
            <person name="Lipzen A."/>
            <person name="Daum C."/>
            <person name="Barry K."/>
            <person name="Grigoriev I.V."/>
            <person name="Favel A."/>
            <person name="Rosso M.N."/>
            <person name="Martin F."/>
        </authorList>
    </citation>
    <scope>NUCLEOTIDE SEQUENCE [LARGE SCALE GENOMIC DNA]</scope>
    <source>
        <strain evidence="2 3">CIRM-BRFM 2984</strain>
    </source>
</reference>
<dbReference type="Proteomes" id="UP001362999">
    <property type="component" value="Unassembled WGS sequence"/>
</dbReference>
<organism evidence="2 3">
    <name type="scientific">Favolaschia claudopus</name>
    <dbReference type="NCBI Taxonomy" id="2862362"/>
    <lineage>
        <taxon>Eukaryota</taxon>
        <taxon>Fungi</taxon>
        <taxon>Dikarya</taxon>
        <taxon>Basidiomycota</taxon>
        <taxon>Agaricomycotina</taxon>
        <taxon>Agaricomycetes</taxon>
        <taxon>Agaricomycetidae</taxon>
        <taxon>Agaricales</taxon>
        <taxon>Marasmiineae</taxon>
        <taxon>Mycenaceae</taxon>
        <taxon>Favolaschia</taxon>
    </lineage>
</organism>
<feature type="compositionally biased region" description="Basic and acidic residues" evidence="1">
    <location>
        <begin position="128"/>
        <end position="137"/>
    </location>
</feature>
<gene>
    <name evidence="2" type="ORF">R3P38DRAFT_2816228</name>
</gene>
<keyword evidence="3" id="KW-1185">Reference proteome</keyword>
<protein>
    <submittedName>
        <fullName evidence="2">Uncharacterized protein</fullName>
    </submittedName>
</protein>
<feature type="region of interest" description="Disordered" evidence="1">
    <location>
        <begin position="195"/>
        <end position="216"/>
    </location>
</feature>
<sequence>MCGVTVPNAPDVLRALPHNQIYPNSRGTDQSRTAAHVINTLLAARLRTVQNPMLFIAINSSSTTFSQRHVPLAGQNYTVPGRRDRATQNVWLPRQRTDQYSRKIVCRDQPKLAEAHGSTRPGSGMVRVSERSTRTPTRETPGTKPRVYPVPVSNLKPNLNLLTRTRQVPRLSRPPSRPHSHYRSVHLLASLSPQYTSSAQLDRPDSTNPSRRHVTS</sequence>
<name>A0AAV9YZI4_9AGAR</name>
<evidence type="ECO:0000256" key="1">
    <source>
        <dbReference type="SAM" id="MobiDB-lite"/>
    </source>
</evidence>
<evidence type="ECO:0000313" key="3">
    <source>
        <dbReference type="Proteomes" id="UP001362999"/>
    </source>
</evidence>
<accession>A0AAV9YZI4</accession>
<comment type="caution">
    <text evidence="2">The sequence shown here is derived from an EMBL/GenBank/DDBJ whole genome shotgun (WGS) entry which is preliminary data.</text>
</comment>
<proteinExistence type="predicted"/>
<dbReference type="EMBL" id="JAWWNJ010000272">
    <property type="protein sequence ID" value="KAK6966456.1"/>
    <property type="molecule type" value="Genomic_DNA"/>
</dbReference>
<evidence type="ECO:0000313" key="2">
    <source>
        <dbReference type="EMBL" id="KAK6966456.1"/>
    </source>
</evidence>